<name>A0ACB9MII1_BAUVA</name>
<evidence type="ECO:0000313" key="1">
    <source>
        <dbReference type="EMBL" id="KAI4323920.1"/>
    </source>
</evidence>
<comment type="caution">
    <text evidence="1">The sequence shown here is derived from an EMBL/GenBank/DDBJ whole genome shotgun (WGS) entry which is preliminary data.</text>
</comment>
<dbReference type="Proteomes" id="UP000828941">
    <property type="component" value="Chromosome 9"/>
</dbReference>
<accession>A0ACB9MII1</accession>
<gene>
    <name evidence="1" type="ORF">L6164_023493</name>
</gene>
<protein>
    <submittedName>
        <fullName evidence="1">Uncharacterized protein</fullName>
    </submittedName>
</protein>
<proteinExistence type="predicted"/>
<reference evidence="1 2" key="1">
    <citation type="journal article" date="2022" name="DNA Res.">
        <title>Chromosomal-level genome assembly of the orchid tree Bauhinia variegata (Leguminosae; Cercidoideae) supports the allotetraploid origin hypothesis of Bauhinia.</title>
        <authorList>
            <person name="Zhong Y."/>
            <person name="Chen Y."/>
            <person name="Zheng D."/>
            <person name="Pang J."/>
            <person name="Liu Y."/>
            <person name="Luo S."/>
            <person name="Meng S."/>
            <person name="Qian L."/>
            <person name="Wei D."/>
            <person name="Dai S."/>
            <person name="Zhou R."/>
        </authorList>
    </citation>
    <scope>NUCLEOTIDE SEQUENCE [LARGE SCALE GENOMIC DNA]</scope>
    <source>
        <strain evidence="1">BV-YZ2020</strain>
    </source>
</reference>
<sequence length="189" mass="21229">MTDDKTPPPKSNNSSHSTSSNSGMDPYYLHPSDHPGHVLVPEKLDGTNYSSWSKAMILDLRAKNKIGFINRSIKPPSETEHPTKYAQWSQCNIMILSWILHSVESHLGKGVVCATTAHQSILNREKNYRMMQFLMGLNDIHDTVRTGILMMTPLPNVHQAYSFVSNHEQQRQLTSQQLPSENFSLAAAA</sequence>
<organism evidence="1 2">
    <name type="scientific">Bauhinia variegata</name>
    <name type="common">Purple orchid tree</name>
    <name type="synonym">Phanera variegata</name>
    <dbReference type="NCBI Taxonomy" id="167791"/>
    <lineage>
        <taxon>Eukaryota</taxon>
        <taxon>Viridiplantae</taxon>
        <taxon>Streptophyta</taxon>
        <taxon>Embryophyta</taxon>
        <taxon>Tracheophyta</taxon>
        <taxon>Spermatophyta</taxon>
        <taxon>Magnoliopsida</taxon>
        <taxon>eudicotyledons</taxon>
        <taxon>Gunneridae</taxon>
        <taxon>Pentapetalae</taxon>
        <taxon>rosids</taxon>
        <taxon>fabids</taxon>
        <taxon>Fabales</taxon>
        <taxon>Fabaceae</taxon>
        <taxon>Cercidoideae</taxon>
        <taxon>Cercideae</taxon>
        <taxon>Bauhiniinae</taxon>
        <taxon>Bauhinia</taxon>
    </lineage>
</organism>
<dbReference type="EMBL" id="CM039434">
    <property type="protein sequence ID" value="KAI4323920.1"/>
    <property type="molecule type" value="Genomic_DNA"/>
</dbReference>
<evidence type="ECO:0000313" key="2">
    <source>
        <dbReference type="Proteomes" id="UP000828941"/>
    </source>
</evidence>
<keyword evidence="2" id="KW-1185">Reference proteome</keyword>